<proteinExistence type="predicted"/>
<gene>
    <name evidence="2" type="ORF">GEU84_011405</name>
</gene>
<evidence type="ECO:0000313" key="3">
    <source>
        <dbReference type="Proteomes" id="UP000484076"/>
    </source>
</evidence>
<keyword evidence="1" id="KW-0732">Signal</keyword>
<dbReference type="InterPro" id="IPR032710">
    <property type="entry name" value="NTF2-like_dom_sf"/>
</dbReference>
<dbReference type="SUPFAM" id="SSF54427">
    <property type="entry name" value="NTF2-like"/>
    <property type="match status" value="1"/>
</dbReference>
<protein>
    <recommendedName>
        <fullName evidence="4">SnoaL-like domain-containing protein</fullName>
    </recommendedName>
</protein>
<organism evidence="2 3">
    <name type="scientific">Fertoeibacter niger</name>
    <dbReference type="NCBI Taxonomy" id="2656921"/>
    <lineage>
        <taxon>Bacteria</taxon>
        <taxon>Pseudomonadati</taxon>
        <taxon>Pseudomonadota</taxon>
        <taxon>Alphaproteobacteria</taxon>
        <taxon>Rhodobacterales</taxon>
        <taxon>Paracoccaceae</taxon>
        <taxon>Fertoeibacter</taxon>
    </lineage>
</organism>
<dbReference type="EMBL" id="WHUT02000006">
    <property type="protein sequence ID" value="NUB44995.1"/>
    <property type="molecule type" value="Genomic_DNA"/>
</dbReference>
<keyword evidence="3" id="KW-1185">Reference proteome</keyword>
<feature type="signal peptide" evidence="1">
    <location>
        <begin position="1"/>
        <end position="19"/>
    </location>
</feature>
<dbReference type="Proteomes" id="UP000484076">
    <property type="component" value="Unassembled WGS sequence"/>
</dbReference>
<comment type="caution">
    <text evidence="2">The sequence shown here is derived from an EMBL/GenBank/DDBJ whole genome shotgun (WGS) entry which is preliminary data.</text>
</comment>
<dbReference type="Gene3D" id="3.10.450.50">
    <property type="match status" value="1"/>
</dbReference>
<evidence type="ECO:0000313" key="2">
    <source>
        <dbReference type="EMBL" id="NUB44995.1"/>
    </source>
</evidence>
<feature type="chain" id="PRO_5036475568" description="SnoaL-like domain-containing protein" evidence="1">
    <location>
        <begin position="20"/>
        <end position="181"/>
    </location>
</feature>
<accession>A0A8X8H115</accession>
<name>A0A8X8H115_9RHOB</name>
<dbReference type="RefSeq" id="WP_152825470.1">
    <property type="nucleotide sequence ID" value="NZ_WHUT02000006.1"/>
</dbReference>
<dbReference type="AlphaFoldDB" id="A0A8X8H115"/>
<evidence type="ECO:0000256" key="1">
    <source>
        <dbReference type="SAM" id="SignalP"/>
    </source>
</evidence>
<evidence type="ECO:0008006" key="4">
    <source>
        <dbReference type="Google" id="ProtNLM"/>
    </source>
</evidence>
<sequence length="181" mass="19928">MYRTSLVFLALATALPASAQQMCPDEGANSPSALHETWILEGWEKRRGDPTFVFAEKLGRYYELDSPGVYYDDLAPGQATMRTPAEYGAMWEGPFNAMLSALHGISDPVQAIVGDRVASTTLEFVAQLEAPDGTLTAIFDRSQLGWECATDGRWVIRHEHNSAREATVEDIAEFLQPATTD</sequence>
<reference evidence="2" key="1">
    <citation type="submission" date="2020-05" db="EMBL/GenBank/DDBJ databases">
        <title>Fertoebacter nigrum gen. nov., sp. nov., a new member of the family Rhodobacteraceae.</title>
        <authorList>
            <person name="Szuroczki S."/>
            <person name="Abbaszade G."/>
            <person name="Buni D."/>
            <person name="Schumann P."/>
            <person name="Toth E."/>
        </authorList>
    </citation>
    <scope>NUCLEOTIDE SEQUENCE</scope>
    <source>
        <strain evidence="2">RG-N-1a</strain>
    </source>
</reference>